<dbReference type="AlphaFoldDB" id="A0AA88DID6"/>
<accession>A0AA88DID6</accession>
<sequence>MQVNTYSDDTLIRAFREGVEDKKLLWTITYDVLPTFAHLRGIAQKHAEVEEFIKGRNSSLREVSRPARKKKPKKDGTNQIRADSENATCQAEAAPEPKISTGMFHQYIPLVAATKHVLNQISGRVCYGTHHRSR</sequence>
<name>A0AA88DID6_FICCA</name>
<gene>
    <name evidence="2" type="ORF">TIFTF001_014055</name>
</gene>
<keyword evidence="3" id="KW-1185">Reference proteome</keyword>
<evidence type="ECO:0000256" key="1">
    <source>
        <dbReference type="SAM" id="MobiDB-lite"/>
    </source>
</evidence>
<protein>
    <submittedName>
        <fullName evidence="2">Uncharacterized protein</fullName>
    </submittedName>
</protein>
<organism evidence="2 3">
    <name type="scientific">Ficus carica</name>
    <name type="common">Common fig</name>
    <dbReference type="NCBI Taxonomy" id="3494"/>
    <lineage>
        <taxon>Eukaryota</taxon>
        <taxon>Viridiplantae</taxon>
        <taxon>Streptophyta</taxon>
        <taxon>Embryophyta</taxon>
        <taxon>Tracheophyta</taxon>
        <taxon>Spermatophyta</taxon>
        <taxon>Magnoliopsida</taxon>
        <taxon>eudicotyledons</taxon>
        <taxon>Gunneridae</taxon>
        <taxon>Pentapetalae</taxon>
        <taxon>rosids</taxon>
        <taxon>fabids</taxon>
        <taxon>Rosales</taxon>
        <taxon>Moraceae</taxon>
        <taxon>Ficeae</taxon>
        <taxon>Ficus</taxon>
    </lineage>
</organism>
<dbReference type="Proteomes" id="UP001187192">
    <property type="component" value="Unassembled WGS sequence"/>
</dbReference>
<feature type="region of interest" description="Disordered" evidence="1">
    <location>
        <begin position="58"/>
        <end position="95"/>
    </location>
</feature>
<comment type="caution">
    <text evidence="2">The sequence shown here is derived from an EMBL/GenBank/DDBJ whole genome shotgun (WGS) entry which is preliminary data.</text>
</comment>
<reference evidence="2" key="1">
    <citation type="submission" date="2023-07" db="EMBL/GenBank/DDBJ databases">
        <title>draft genome sequence of fig (Ficus carica).</title>
        <authorList>
            <person name="Takahashi T."/>
            <person name="Nishimura K."/>
        </authorList>
    </citation>
    <scope>NUCLEOTIDE SEQUENCE</scope>
</reference>
<proteinExistence type="predicted"/>
<dbReference type="EMBL" id="BTGU01000019">
    <property type="protein sequence ID" value="GMN44859.1"/>
    <property type="molecule type" value="Genomic_DNA"/>
</dbReference>
<evidence type="ECO:0000313" key="2">
    <source>
        <dbReference type="EMBL" id="GMN44859.1"/>
    </source>
</evidence>
<feature type="compositionally biased region" description="Polar residues" evidence="1">
    <location>
        <begin position="77"/>
        <end position="89"/>
    </location>
</feature>
<evidence type="ECO:0000313" key="3">
    <source>
        <dbReference type="Proteomes" id="UP001187192"/>
    </source>
</evidence>